<dbReference type="Pfam" id="PF00535">
    <property type="entry name" value="Glycos_transf_2"/>
    <property type="match status" value="1"/>
</dbReference>
<dbReference type="OrthoDB" id="9794124at2"/>
<feature type="domain" description="Glycosyltransferase 2-like" evidence="1">
    <location>
        <begin position="9"/>
        <end position="114"/>
    </location>
</feature>
<dbReference type="Gene3D" id="3.90.550.10">
    <property type="entry name" value="Spore Coat Polysaccharide Biosynthesis Protein SpsA, Chain A"/>
    <property type="match status" value="1"/>
</dbReference>
<keyword evidence="2" id="KW-0808">Transferase</keyword>
<protein>
    <submittedName>
        <fullName evidence="2">Glycosyl transferase</fullName>
    </submittedName>
</protein>
<evidence type="ECO:0000313" key="2">
    <source>
        <dbReference type="EMBL" id="CBW27882.1"/>
    </source>
</evidence>
<dbReference type="STRING" id="862908.BMS_3125"/>
<keyword evidence="3" id="KW-1185">Reference proteome</keyword>
<dbReference type="Proteomes" id="UP000008963">
    <property type="component" value="Chromosome"/>
</dbReference>
<dbReference type="InterPro" id="IPR001173">
    <property type="entry name" value="Glyco_trans_2-like"/>
</dbReference>
<evidence type="ECO:0000259" key="1">
    <source>
        <dbReference type="Pfam" id="PF00535"/>
    </source>
</evidence>
<dbReference type="SUPFAM" id="SSF53448">
    <property type="entry name" value="Nucleotide-diphospho-sugar transferases"/>
    <property type="match status" value="1"/>
</dbReference>
<dbReference type="CAZy" id="GT2">
    <property type="family name" value="Glycosyltransferase Family 2"/>
</dbReference>
<name>E1WZU6_HALMS</name>
<gene>
    <name evidence="2" type="ordered locus">BMS_3125</name>
</gene>
<dbReference type="PANTHER" id="PTHR10859:SF91">
    <property type="entry name" value="DOLICHYL-PHOSPHATE BETA-GLUCOSYLTRANSFERASE"/>
    <property type="match status" value="1"/>
</dbReference>
<dbReference type="HOGENOM" id="CLU_033536_6_0_7"/>
<evidence type="ECO:0000313" key="3">
    <source>
        <dbReference type="Proteomes" id="UP000008963"/>
    </source>
</evidence>
<dbReference type="AlphaFoldDB" id="E1WZU6"/>
<dbReference type="RefSeq" id="WP_014245652.1">
    <property type="nucleotide sequence ID" value="NC_016620.1"/>
</dbReference>
<dbReference type="PATRIC" id="fig|862908.3.peg.2988"/>
<accession>E1WZU6</accession>
<dbReference type="GO" id="GO:0006487">
    <property type="term" value="P:protein N-linked glycosylation"/>
    <property type="evidence" value="ECO:0007669"/>
    <property type="project" value="TreeGrafter"/>
</dbReference>
<proteinExistence type="predicted"/>
<organism evidence="2 3">
    <name type="scientific">Halobacteriovorax marinus (strain ATCC BAA-682 / DSM 15412 / SJ)</name>
    <name type="common">Bacteriovorax marinus</name>
    <dbReference type="NCBI Taxonomy" id="862908"/>
    <lineage>
        <taxon>Bacteria</taxon>
        <taxon>Pseudomonadati</taxon>
        <taxon>Bdellovibrionota</taxon>
        <taxon>Bacteriovoracia</taxon>
        <taxon>Bacteriovoracales</taxon>
        <taxon>Halobacteriovoraceae</taxon>
        <taxon>Halobacteriovorax</taxon>
    </lineage>
</organism>
<dbReference type="GO" id="GO:0016740">
    <property type="term" value="F:transferase activity"/>
    <property type="evidence" value="ECO:0007669"/>
    <property type="project" value="UniProtKB-KW"/>
</dbReference>
<dbReference type="EMBL" id="FQ312005">
    <property type="protein sequence ID" value="CBW27882.1"/>
    <property type="molecule type" value="Genomic_DNA"/>
</dbReference>
<dbReference type="CDD" id="cd04179">
    <property type="entry name" value="DPM_DPG-synthase_like"/>
    <property type="match status" value="1"/>
</dbReference>
<dbReference type="eggNOG" id="COG1215">
    <property type="taxonomic scope" value="Bacteria"/>
</dbReference>
<reference evidence="3" key="1">
    <citation type="journal article" date="2013" name="ISME J.">
        <title>A small predatory core genome in the divergent marine Bacteriovorax marinus SJ and the terrestrial Bdellovibrio bacteriovorus.</title>
        <authorList>
            <person name="Crossman L.C."/>
            <person name="Chen H."/>
            <person name="Cerdeno-Tarraga A.M."/>
            <person name="Brooks K."/>
            <person name="Quail M.A."/>
            <person name="Pineiro S.A."/>
            <person name="Hobley L."/>
            <person name="Sockett R.E."/>
            <person name="Bentley S.D."/>
            <person name="Parkhill J."/>
            <person name="Williams H.N."/>
            <person name="Stine O.C."/>
        </authorList>
    </citation>
    <scope>NUCLEOTIDE SEQUENCE [LARGE SCALE GENOMIC DNA]</scope>
    <source>
        <strain evidence="3">ATCC BAA-682 / DSM 15412 / SJ</strain>
    </source>
</reference>
<dbReference type="PANTHER" id="PTHR10859">
    <property type="entry name" value="GLYCOSYL TRANSFERASE"/>
    <property type="match status" value="1"/>
</dbReference>
<sequence length="235" mass="27251">MESIPHKLSIIIPALNEEKNLSKTLHMLIESTPMWKDVEYVIIDDGSSDHTYEVAKGFSNQINTLLIRHSKPMGRGYSINEGYKRASGEYLIVFNGKKDTKSSEVKKIFSNFEKADIIISYQANTHERPLIRRVLSRLFTTIINFLFSKRIKYYNGSILLKKEHFNLISPKTSSYAFDCELILQLLNLKLSYIEVPVNDIFEDGRKTRSLNIRNICGVLSTVLRIFWQLRILRSK</sequence>
<dbReference type="InterPro" id="IPR029044">
    <property type="entry name" value="Nucleotide-diphossugar_trans"/>
</dbReference>
<dbReference type="KEGG" id="bmx:BMS_3125"/>